<reference evidence="1 2" key="1">
    <citation type="submission" date="2016-02" db="EMBL/GenBank/DDBJ databases">
        <authorList>
            <person name="Wen L."/>
            <person name="He K."/>
            <person name="Yang H."/>
        </authorList>
    </citation>
    <scope>NUCLEOTIDE SEQUENCE [LARGE SCALE GENOMIC DNA]</scope>
    <source>
        <strain evidence="1 2">KLE1704</strain>
    </source>
</reference>
<evidence type="ECO:0000313" key="2">
    <source>
        <dbReference type="Proteomes" id="UP000070319"/>
    </source>
</evidence>
<sequence length="46" mass="5203">MGAKGVEELHNESLFASKGYKIVKRDKAGAVNARLSYFIVRIHERL</sequence>
<gene>
    <name evidence="1" type="ORF">HMPREF2531_02577</name>
</gene>
<comment type="caution">
    <text evidence="1">The sequence shown here is derived from an EMBL/GenBank/DDBJ whole genome shotgun (WGS) entry which is preliminary data.</text>
</comment>
<evidence type="ECO:0000313" key="1">
    <source>
        <dbReference type="EMBL" id="KXT49474.1"/>
    </source>
</evidence>
<dbReference type="EMBL" id="LTDF01000088">
    <property type="protein sequence ID" value="KXT49474.1"/>
    <property type="molecule type" value="Genomic_DNA"/>
</dbReference>
<name>A0A139LDF5_9BACE</name>
<organism evidence="1">
    <name type="scientific">Bacteroides intestinalis</name>
    <dbReference type="NCBI Taxonomy" id="329854"/>
    <lineage>
        <taxon>Bacteria</taxon>
        <taxon>Pseudomonadati</taxon>
        <taxon>Bacteroidota</taxon>
        <taxon>Bacteroidia</taxon>
        <taxon>Bacteroidales</taxon>
        <taxon>Bacteroidaceae</taxon>
        <taxon>Bacteroides</taxon>
    </lineage>
</organism>
<dbReference type="Proteomes" id="UP000070319">
    <property type="component" value="Unassembled WGS sequence"/>
</dbReference>
<dbReference type="AlphaFoldDB" id="A0A139LDF5"/>
<dbReference type="PATRIC" id="fig|329854.7.peg.2623"/>
<protein>
    <submittedName>
        <fullName evidence="1">Uncharacterized protein</fullName>
    </submittedName>
</protein>
<proteinExistence type="predicted"/>
<accession>A0A139LDF5</accession>